<evidence type="ECO:0000256" key="7">
    <source>
        <dbReference type="SAM" id="Phobius"/>
    </source>
</evidence>
<evidence type="ECO:0000256" key="2">
    <source>
        <dbReference type="ARBA" id="ARBA00022692"/>
    </source>
</evidence>
<evidence type="ECO:0000313" key="9">
    <source>
        <dbReference type="Proteomes" id="UP001152795"/>
    </source>
</evidence>
<organism evidence="8 9">
    <name type="scientific">Paramuricea clavata</name>
    <name type="common">Red gorgonian</name>
    <name type="synonym">Violescent sea-whip</name>
    <dbReference type="NCBI Taxonomy" id="317549"/>
    <lineage>
        <taxon>Eukaryota</taxon>
        <taxon>Metazoa</taxon>
        <taxon>Cnidaria</taxon>
        <taxon>Anthozoa</taxon>
        <taxon>Octocorallia</taxon>
        <taxon>Malacalcyonacea</taxon>
        <taxon>Plexauridae</taxon>
        <taxon>Paramuricea</taxon>
    </lineage>
</organism>
<dbReference type="GO" id="GO:0022857">
    <property type="term" value="F:transmembrane transporter activity"/>
    <property type="evidence" value="ECO:0007669"/>
    <property type="project" value="TreeGrafter"/>
</dbReference>
<keyword evidence="2 7" id="KW-0812">Transmembrane</keyword>
<dbReference type="InterPro" id="IPR052081">
    <property type="entry name" value="Dispatched_Hh_regulator"/>
</dbReference>
<feature type="region of interest" description="Disordered" evidence="6">
    <location>
        <begin position="193"/>
        <end position="253"/>
    </location>
</feature>
<dbReference type="EMBL" id="CACRXK020003992">
    <property type="protein sequence ID" value="CAB4001059.1"/>
    <property type="molecule type" value="Genomic_DNA"/>
</dbReference>
<sequence length="272" mass="29920">MAKKEGISGNEEMQGRKGRIIGSVHVEMKNFGAIASQSNVLSYIQFGQFVMIVMSVSWAYATFVFQAMCCILGPEKNSGQMMVPKHKTRYKRLKACLCCANDDLDHYKMVRKNDSTEVINAKRSSTLLKEEGEPSTSTEQGETSTMAEVYTDKGGPSTSTLADQDEPSTWPGPGGTEDTFVQAIDQVGSCKLFTTHDDSEDSDDDAGDDDSKNDSNDGDLLEPSSQTETEEEPMMVDKTVSSDTEPEDENVTYGKRCANYTCSFYVSQGWVI</sequence>
<feature type="compositionally biased region" description="Polar residues" evidence="6">
    <location>
        <begin position="134"/>
        <end position="146"/>
    </location>
</feature>
<accession>A0A7D9I460</accession>
<protein>
    <submittedName>
        <fullName evidence="8">Dispatched homolog 1</fullName>
    </submittedName>
</protein>
<comment type="subcellular location">
    <subcellularLocation>
        <location evidence="1">Membrane</location>
        <topology evidence="1">Multi-pass membrane protein</topology>
    </subcellularLocation>
</comment>
<gene>
    <name evidence="8" type="ORF">PACLA_8A071751</name>
</gene>
<keyword evidence="4 7" id="KW-0472">Membrane</keyword>
<feature type="transmembrane region" description="Helical" evidence="7">
    <location>
        <begin position="49"/>
        <end position="72"/>
    </location>
</feature>
<dbReference type="Proteomes" id="UP001152795">
    <property type="component" value="Unassembled WGS sequence"/>
</dbReference>
<keyword evidence="9" id="KW-1185">Reference proteome</keyword>
<dbReference type="AlphaFoldDB" id="A0A7D9I460"/>
<evidence type="ECO:0000256" key="3">
    <source>
        <dbReference type="ARBA" id="ARBA00022989"/>
    </source>
</evidence>
<dbReference type="PANTHER" id="PTHR45951:SF3">
    <property type="entry name" value="PROTEIN DISPATCHED"/>
    <property type="match status" value="1"/>
</dbReference>
<dbReference type="PANTHER" id="PTHR45951">
    <property type="entry name" value="PROTEIN DISPATCHED-RELATED"/>
    <property type="match status" value="1"/>
</dbReference>
<dbReference type="GO" id="GO:0016020">
    <property type="term" value="C:membrane"/>
    <property type="evidence" value="ECO:0007669"/>
    <property type="project" value="UniProtKB-SubCell"/>
</dbReference>
<feature type="compositionally biased region" description="Acidic residues" evidence="6">
    <location>
        <begin position="198"/>
        <end position="208"/>
    </location>
</feature>
<dbReference type="OrthoDB" id="193905at2759"/>
<evidence type="ECO:0000256" key="1">
    <source>
        <dbReference type="ARBA" id="ARBA00004141"/>
    </source>
</evidence>
<evidence type="ECO:0000313" key="8">
    <source>
        <dbReference type="EMBL" id="CAB4001059.1"/>
    </source>
</evidence>
<keyword evidence="3 7" id="KW-1133">Transmembrane helix</keyword>
<comment type="caution">
    <text evidence="8">The sequence shown here is derived from an EMBL/GenBank/DDBJ whole genome shotgun (WGS) entry which is preliminary data.</text>
</comment>
<name>A0A7D9I460_PARCT</name>
<evidence type="ECO:0000256" key="4">
    <source>
        <dbReference type="ARBA" id="ARBA00023136"/>
    </source>
</evidence>
<keyword evidence="5" id="KW-0325">Glycoprotein</keyword>
<proteinExistence type="predicted"/>
<dbReference type="GO" id="GO:0007224">
    <property type="term" value="P:smoothened signaling pathway"/>
    <property type="evidence" value="ECO:0007669"/>
    <property type="project" value="TreeGrafter"/>
</dbReference>
<feature type="region of interest" description="Disordered" evidence="6">
    <location>
        <begin position="121"/>
        <end position="179"/>
    </location>
</feature>
<evidence type="ECO:0000256" key="5">
    <source>
        <dbReference type="ARBA" id="ARBA00023180"/>
    </source>
</evidence>
<reference evidence="8" key="1">
    <citation type="submission" date="2020-04" db="EMBL/GenBank/DDBJ databases">
        <authorList>
            <person name="Alioto T."/>
            <person name="Alioto T."/>
            <person name="Gomez Garrido J."/>
        </authorList>
    </citation>
    <scope>NUCLEOTIDE SEQUENCE</scope>
    <source>
        <strain evidence="8">A484AB</strain>
    </source>
</reference>
<evidence type="ECO:0000256" key="6">
    <source>
        <dbReference type="SAM" id="MobiDB-lite"/>
    </source>
</evidence>